<name>A0A917CZF3_9NOCA</name>
<dbReference type="InterPro" id="IPR009057">
    <property type="entry name" value="Homeodomain-like_sf"/>
</dbReference>
<keyword evidence="7" id="KW-1185">Reference proteome</keyword>
<keyword evidence="3" id="KW-0804">Transcription</keyword>
<dbReference type="PANTHER" id="PTHR30055">
    <property type="entry name" value="HTH-TYPE TRANSCRIPTIONAL REGULATOR RUTR"/>
    <property type="match status" value="1"/>
</dbReference>
<gene>
    <name evidence="6" type="ORF">GCM10007304_16930</name>
</gene>
<dbReference type="Gene3D" id="1.10.357.10">
    <property type="entry name" value="Tetracycline Repressor, domain 2"/>
    <property type="match status" value="1"/>
</dbReference>
<dbReference type="RefSeq" id="WP_188544375.1">
    <property type="nucleotide sequence ID" value="NZ_BMCU01000002.1"/>
</dbReference>
<dbReference type="SUPFAM" id="SSF46689">
    <property type="entry name" value="Homeodomain-like"/>
    <property type="match status" value="1"/>
</dbReference>
<comment type="caution">
    <text evidence="6">The sequence shown here is derived from an EMBL/GenBank/DDBJ whole genome shotgun (WGS) entry which is preliminary data.</text>
</comment>
<dbReference type="AlphaFoldDB" id="A0A917CZF3"/>
<dbReference type="EMBL" id="BMCU01000002">
    <property type="protein sequence ID" value="GGG03440.1"/>
    <property type="molecule type" value="Genomic_DNA"/>
</dbReference>
<dbReference type="PANTHER" id="PTHR30055:SF234">
    <property type="entry name" value="HTH-TYPE TRANSCRIPTIONAL REGULATOR BETI"/>
    <property type="match status" value="1"/>
</dbReference>
<organism evidence="6 7">
    <name type="scientific">Rhodococcoides trifolii</name>
    <dbReference type="NCBI Taxonomy" id="908250"/>
    <lineage>
        <taxon>Bacteria</taxon>
        <taxon>Bacillati</taxon>
        <taxon>Actinomycetota</taxon>
        <taxon>Actinomycetes</taxon>
        <taxon>Mycobacteriales</taxon>
        <taxon>Nocardiaceae</taxon>
        <taxon>Rhodococcoides</taxon>
    </lineage>
</organism>
<evidence type="ECO:0000256" key="4">
    <source>
        <dbReference type="PROSITE-ProRule" id="PRU00335"/>
    </source>
</evidence>
<dbReference type="Pfam" id="PF00440">
    <property type="entry name" value="TetR_N"/>
    <property type="match status" value="1"/>
</dbReference>
<reference evidence="6" key="1">
    <citation type="journal article" date="2014" name="Int. J. Syst. Evol. Microbiol.">
        <title>Complete genome sequence of Corynebacterium casei LMG S-19264T (=DSM 44701T), isolated from a smear-ripened cheese.</title>
        <authorList>
            <consortium name="US DOE Joint Genome Institute (JGI-PGF)"/>
            <person name="Walter F."/>
            <person name="Albersmeier A."/>
            <person name="Kalinowski J."/>
            <person name="Ruckert C."/>
        </authorList>
    </citation>
    <scope>NUCLEOTIDE SEQUENCE</scope>
    <source>
        <strain evidence="6">CCM 7905</strain>
    </source>
</reference>
<evidence type="ECO:0000256" key="3">
    <source>
        <dbReference type="ARBA" id="ARBA00023163"/>
    </source>
</evidence>
<keyword evidence="1" id="KW-0805">Transcription regulation</keyword>
<dbReference type="Proteomes" id="UP000654257">
    <property type="component" value="Unassembled WGS sequence"/>
</dbReference>
<accession>A0A917CZF3</accession>
<evidence type="ECO:0000313" key="7">
    <source>
        <dbReference type="Proteomes" id="UP000654257"/>
    </source>
</evidence>
<feature type="domain" description="HTH tetR-type" evidence="5">
    <location>
        <begin position="12"/>
        <end position="72"/>
    </location>
</feature>
<evidence type="ECO:0000259" key="5">
    <source>
        <dbReference type="PROSITE" id="PS50977"/>
    </source>
</evidence>
<evidence type="ECO:0000256" key="2">
    <source>
        <dbReference type="ARBA" id="ARBA00023125"/>
    </source>
</evidence>
<reference evidence="6" key="2">
    <citation type="submission" date="2020-09" db="EMBL/GenBank/DDBJ databases">
        <authorList>
            <person name="Sun Q."/>
            <person name="Sedlacek I."/>
        </authorList>
    </citation>
    <scope>NUCLEOTIDE SEQUENCE</scope>
    <source>
        <strain evidence="6">CCM 7905</strain>
    </source>
</reference>
<keyword evidence="2 4" id="KW-0238">DNA-binding</keyword>
<feature type="DNA-binding region" description="H-T-H motif" evidence="4">
    <location>
        <begin position="35"/>
        <end position="54"/>
    </location>
</feature>
<sequence>MSDNTENRESEPSTRDRILIAAATMVSEDPGTRLSVRAVAARAGVSTGSLRHFFPTQRALMDEVAAGITGLVANKNVIEDSTVPADERLLACMQQVLSATGTGEQARDTWRRTFGTYLDSELNADAIDTYLAFSAAGLRHIEHWLDVLETEGALPPGDNTQRAAYLNVVLDGLSVARALPTDAARLRSETEVLQHAIAMLFHTAVPVPKGDSA</sequence>
<dbReference type="InterPro" id="IPR050109">
    <property type="entry name" value="HTH-type_TetR-like_transc_reg"/>
</dbReference>
<proteinExistence type="predicted"/>
<dbReference type="InterPro" id="IPR001647">
    <property type="entry name" value="HTH_TetR"/>
</dbReference>
<dbReference type="GO" id="GO:0003700">
    <property type="term" value="F:DNA-binding transcription factor activity"/>
    <property type="evidence" value="ECO:0007669"/>
    <property type="project" value="TreeGrafter"/>
</dbReference>
<dbReference type="PROSITE" id="PS50977">
    <property type="entry name" value="HTH_TETR_2"/>
    <property type="match status" value="1"/>
</dbReference>
<dbReference type="GO" id="GO:0000976">
    <property type="term" value="F:transcription cis-regulatory region binding"/>
    <property type="evidence" value="ECO:0007669"/>
    <property type="project" value="TreeGrafter"/>
</dbReference>
<evidence type="ECO:0000313" key="6">
    <source>
        <dbReference type="EMBL" id="GGG03440.1"/>
    </source>
</evidence>
<protein>
    <recommendedName>
        <fullName evidence="5">HTH tetR-type domain-containing protein</fullName>
    </recommendedName>
</protein>
<evidence type="ECO:0000256" key="1">
    <source>
        <dbReference type="ARBA" id="ARBA00023015"/>
    </source>
</evidence>